<evidence type="ECO:0000259" key="10">
    <source>
        <dbReference type="PROSITE" id="PS50110"/>
    </source>
</evidence>
<feature type="domain" description="OmpR/PhoB-type" evidence="11">
    <location>
        <begin position="132"/>
        <end position="230"/>
    </location>
</feature>
<dbReference type="Proteomes" id="UP000095209">
    <property type="component" value="Unassembled WGS sequence"/>
</dbReference>
<dbReference type="Gene3D" id="1.10.10.10">
    <property type="entry name" value="Winged helix-like DNA-binding domain superfamily/Winged helix DNA-binding domain"/>
    <property type="match status" value="1"/>
</dbReference>
<evidence type="ECO:0000256" key="5">
    <source>
        <dbReference type="ARBA" id="ARBA00023015"/>
    </source>
</evidence>
<proteinExistence type="predicted"/>
<keyword evidence="6 9" id="KW-0238">DNA-binding</keyword>
<accession>A0A1E5LIU6</accession>
<evidence type="ECO:0000256" key="6">
    <source>
        <dbReference type="ARBA" id="ARBA00023125"/>
    </source>
</evidence>
<keyword evidence="4" id="KW-0902">Two-component regulatory system</keyword>
<keyword evidence="7" id="KW-0804">Transcription</keyword>
<protein>
    <submittedName>
        <fullName evidence="12">DNA-binding response regulator</fullName>
    </submittedName>
</protein>
<dbReference type="FunFam" id="1.10.10.10:FF:000018">
    <property type="entry name" value="DNA-binding response regulator ResD"/>
    <property type="match status" value="1"/>
</dbReference>
<reference evidence="12 13" key="1">
    <citation type="submission" date="2016-08" db="EMBL/GenBank/DDBJ databases">
        <title>Genome of Bacillus solimangrovi GH2-4.</title>
        <authorList>
            <person name="Lim S."/>
            <person name="Kim B.-C."/>
        </authorList>
    </citation>
    <scope>NUCLEOTIDE SEQUENCE [LARGE SCALE GENOMIC DNA]</scope>
    <source>
        <strain evidence="12 13">GH2-4</strain>
    </source>
</reference>
<dbReference type="SMART" id="SM00862">
    <property type="entry name" value="Trans_reg_C"/>
    <property type="match status" value="1"/>
</dbReference>
<dbReference type="InterPro" id="IPR001789">
    <property type="entry name" value="Sig_transdc_resp-reg_receiver"/>
</dbReference>
<sequence>MMEHILVVDDDKEIVNLIHIYLENEGFKVFKAFNGEEAIDIFKKEEFHLIIIDNMMPKKTGIEVIRDLRENHHIPILMLSAKSEDIDKITGLTVGADDYLTKPFNPLELVARVKTLMRRAYRYQDKNMAQNDEVIQISGLEINKKVHTVKANNQLIQLTAKEFEILYVLATNRGKVFSSENLFQMVWKERYYSSNNTVMVHMSNLREKLERALGHKIIKTIWGVGYKIDDE</sequence>
<dbReference type="EMBL" id="MJEH01000006">
    <property type="protein sequence ID" value="OEH94004.1"/>
    <property type="molecule type" value="Genomic_DNA"/>
</dbReference>
<dbReference type="InterPro" id="IPR011006">
    <property type="entry name" value="CheY-like_superfamily"/>
</dbReference>
<evidence type="ECO:0000313" key="13">
    <source>
        <dbReference type="Proteomes" id="UP000095209"/>
    </source>
</evidence>
<evidence type="ECO:0000256" key="1">
    <source>
        <dbReference type="ARBA" id="ARBA00004496"/>
    </source>
</evidence>
<dbReference type="GO" id="GO:0005829">
    <property type="term" value="C:cytosol"/>
    <property type="evidence" value="ECO:0007669"/>
    <property type="project" value="TreeGrafter"/>
</dbReference>
<dbReference type="AlphaFoldDB" id="A0A1E5LIU6"/>
<dbReference type="InterPro" id="IPR036388">
    <property type="entry name" value="WH-like_DNA-bd_sf"/>
</dbReference>
<dbReference type="PROSITE" id="PS51755">
    <property type="entry name" value="OMPR_PHOB"/>
    <property type="match status" value="1"/>
</dbReference>
<dbReference type="InterPro" id="IPR001867">
    <property type="entry name" value="OmpR/PhoB-type_DNA-bd"/>
</dbReference>
<dbReference type="GO" id="GO:0000156">
    <property type="term" value="F:phosphorelay response regulator activity"/>
    <property type="evidence" value="ECO:0007669"/>
    <property type="project" value="TreeGrafter"/>
</dbReference>
<comment type="subcellular location">
    <subcellularLocation>
        <location evidence="1">Cytoplasm</location>
    </subcellularLocation>
</comment>
<evidence type="ECO:0000313" key="12">
    <source>
        <dbReference type="EMBL" id="OEH94004.1"/>
    </source>
</evidence>
<evidence type="ECO:0000256" key="9">
    <source>
        <dbReference type="PROSITE-ProRule" id="PRU01091"/>
    </source>
</evidence>
<name>A0A1E5LIU6_9BACI</name>
<feature type="domain" description="Response regulatory" evidence="10">
    <location>
        <begin position="4"/>
        <end position="117"/>
    </location>
</feature>
<evidence type="ECO:0000259" key="11">
    <source>
        <dbReference type="PROSITE" id="PS51755"/>
    </source>
</evidence>
<dbReference type="STRING" id="1305675.BFG57_10180"/>
<dbReference type="FunFam" id="3.40.50.2300:FF:000001">
    <property type="entry name" value="DNA-binding response regulator PhoB"/>
    <property type="match status" value="1"/>
</dbReference>
<evidence type="ECO:0000256" key="8">
    <source>
        <dbReference type="PROSITE-ProRule" id="PRU00169"/>
    </source>
</evidence>
<dbReference type="PANTHER" id="PTHR48111:SF10">
    <property type="entry name" value="STAGE 0 SPORULATION PROTEIN A HOMOLOG"/>
    <property type="match status" value="1"/>
</dbReference>
<dbReference type="RefSeq" id="WP_069715972.1">
    <property type="nucleotide sequence ID" value="NZ_MJEH01000006.1"/>
</dbReference>
<dbReference type="Gene3D" id="3.40.50.2300">
    <property type="match status" value="1"/>
</dbReference>
<dbReference type="Gene3D" id="6.10.250.690">
    <property type="match status" value="1"/>
</dbReference>
<comment type="caution">
    <text evidence="12">The sequence shown here is derived from an EMBL/GenBank/DDBJ whole genome shotgun (WGS) entry which is preliminary data.</text>
</comment>
<dbReference type="SUPFAM" id="SSF52172">
    <property type="entry name" value="CheY-like"/>
    <property type="match status" value="1"/>
</dbReference>
<dbReference type="GO" id="GO:0032993">
    <property type="term" value="C:protein-DNA complex"/>
    <property type="evidence" value="ECO:0007669"/>
    <property type="project" value="TreeGrafter"/>
</dbReference>
<evidence type="ECO:0000256" key="4">
    <source>
        <dbReference type="ARBA" id="ARBA00023012"/>
    </source>
</evidence>
<dbReference type="InterPro" id="IPR016032">
    <property type="entry name" value="Sig_transdc_resp-reg_C-effctor"/>
</dbReference>
<organism evidence="12 13">
    <name type="scientific">Bacillus solimangrovi</name>
    <dbReference type="NCBI Taxonomy" id="1305675"/>
    <lineage>
        <taxon>Bacteria</taxon>
        <taxon>Bacillati</taxon>
        <taxon>Bacillota</taxon>
        <taxon>Bacilli</taxon>
        <taxon>Bacillales</taxon>
        <taxon>Bacillaceae</taxon>
        <taxon>Bacillus</taxon>
    </lineage>
</organism>
<keyword evidence="5" id="KW-0805">Transcription regulation</keyword>
<dbReference type="CDD" id="cd17574">
    <property type="entry name" value="REC_OmpR"/>
    <property type="match status" value="1"/>
</dbReference>
<keyword evidence="13" id="KW-1185">Reference proteome</keyword>
<dbReference type="PANTHER" id="PTHR48111">
    <property type="entry name" value="REGULATOR OF RPOS"/>
    <property type="match status" value="1"/>
</dbReference>
<feature type="DNA-binding region" description="OmpR/PhoB-type" evidence="9">
    <location>
        <begin position="132"/>
        <end position="230"/>
    </location>
</feature>
<dbReference type="GO" id="GO:0006355">
    <property type="term" value="P:regulation of DNA-templated transcription"/>
    <property type="evidence" value="ECO:0007669"/>
    <property type="project" value="InterPro"/>
</dbReference>
<feature type="modified residue" description="4-aspartylphosphate" evidence="8">
    <location>
        <position position="53"/>
    </location>
</feature>
<dbReference type="SUPFAM" id="SSF46894">
    <property type="entry name" value="C-terminal effector domain of the bipartite response regulators"/>
    <property type="match status" value="1"/>
</dbReference>
<dbReference type="Pfam" id="PF00072">
    <property type="entry name" value="Response_reg"/>
    <property type="match status" value="1"/>
</dbReference>
<gene>
    <name evidence="12" type="ORF">BFG57_10180</name>
</gene>
<dbReference type="CDD" id="cd00383">
    <property type="entry name" value="trans_reg_C"/>
    <property type="match status" value="1"/>
</dbReference>
<evidence type="ECO:0000256" key="2">
    <source>
        <dbReference type="ARBA" id="ARBA00022490"/>
    </source>
</evidence>
<dbReference type="SMART" id="SM00448">
    <property type="entry name" value="REC"/>
    <property type="match status" value="1"/>
</dbReference>
<dbReference type="InterPro" id="IPR039420">
    <property type="entry name" value="WalR-like"/>
</dbReference>
<keyword evidence="3 8" id="KW-0597">Phosphoprotein</keyword>
<evidence type="ECO:0000256" key="7">
    <source>
        <dbReference type="ARBA" id="ARBA00023163"/>
    </source>
</evidence>
<dbReference type="PROSITE" id="PS50110">
    <property type="entry name" value="RESPONSE_REGULATORY"/>
    <property type="match status" value="1"/>
</dbReference>
<keyword evidence="2" id="KW-0963">Cytoplasm</keyword>
<dbReference type="GO" id="GO:0000976">
    <property type="term" value="F:transcription cis-regulatory region binding"/>
    <property type="evidence" value="ECO:0007669"/>
    <property type="project" value="TreeGrafter"/>
</dbReference>
<evidence type="ECO:0000256" key="3">
    <source>
        <dbReference type="ARBA" id="ARBA00022553"/>
    </source>
</evidence>
<dbReference type="Pfam" id="PF00486">
    <property type="entry name" value="Trans_reg_C"/>
    <property type="match status" value="1"/>
</dbReference>